<dbReference type="Pfam" id="PF00327">
    <property type="entry name" value="Ribosomal_L30"/>
    <property type="match status" value="1"/>
</dbReference>
<dbReference type="PANTHER" id="PTHR15892:SF2">
    <property type="entry name" value="LARGE RIBOSOMAL SUBUNIT PROTEIN UL30M"/>
    <property type="match status" value="1"/>
</dbReference>
<dbReference type="GO" id="GO:0022625">
    <property type="term" value="C:cytosolic large ribosomal subunit"/>
    <property type="evidence" value="ECO:0007669"/>
    <property type="project" value="TreeGrafter"/>
</dbReference>
<evidence type="ECO:0000313" key="7">
    <source>
        <dbReference type="EMBL" id="ASD62876.1"/>
    </source>
</evidence>
<dbReference type="GO" id="GO:0006412">
    <property type="term" value="P:translation"/>
    <property type="evidence" value="ECO:0007669"/>
    <property type="project" value="InterPro"/>
</dbReference>
<dbReference type="Gene3D" id="3.30.1390.20">
    <property type="entry name" value="Ribosomal protein L30, ferredoxin-like fold domain"/>
    <property type="match status" value="1"/>
</dbReference>
<dbReference type="EMBL" id="CP020946">
    <property type="protein sequence ID" value="ASD62876.1"/>
    <property type="molecule type" value="Genomic_DNA"/>
</dbReference>
<dbReference type="Proteomes" id="UP000197003">
    <property type="component" value="Chromosome"/>
</dbReference>
<evidence type="ECO:0000259" key="6">
    <source>
        <dbReference type="Pfam" id="PF00327"/>
    </source>
</evidence>
<evidence type="ECO:0000256" key="3">
    <source>
        <dbReference type="ARBA" id="ARBA00022980"/>
    </source>
</evidence>
<dbReference type="PIRSF" id="PIRSF002211">
    <property type="entry name" value="Ribosomal_L30_bac-type"/>
    <property type="match status" value="1"/>
</dbReference>
<dbReference type="InterPro" id="IPR005996">
    <property type="entry name" value="Ribosomal_uL30_bac-type"/>
</dbReference>
<dbReference type="InterPro" id="IPR016082">
    <property type="entry name" value="Ribosomal_uL30_ferredoxin-like"/>
</dbReference>
<reference evidence="7 8" key="1">
    <citation type="submission" date="2017-04" db="EMBL/GenBank/DDBJ databases">
        <title>Whole genome sequence of Bdellovibrio bacteriovorus strain SSB218315.</title>
        <authorList>
            <person name="Oyedara O."/>
            <person name="Rodriguez-Perez M.A."/>
        </authorList>
    </citation>
    <scope>NUCLEOTIDE SEQUENCE [LARGE SCALE GENOMIC DNA]</scope>
    <source>
        <strain evidence="7 8">SSB218315</strain>
    </source>
</reference>
<dbReference type="CDD" id="cd01658">
    <property type="entry name" value="Ribosomal_L30"/>
    <property type="match status" value="1"/>
</dbReference>
<comment type="similarity">
    <text evidence="1">Belongs to the universal ribosomal protein uL30 family.</text>
</comment>
<evidence type="ECO:0000256" key="2">
    <source>
        <dbReference type="ARBA" id="ARBA00011838"/>
    </source>
</evidence>
<proteinExistence type="inferred from homology"/>
<keyword evidence="3 7" id="KW-0689">Ribosomal protein</keyword>
<dbReference type="NCBIfam" id="TIGR01308">
    <property type="entry name" value="rpmD_bact"/>
    <property type="match status" value="1"/>
</dbReference>
<dbReference type="AlphaFoldDB" id="A0A1Z3N5Z4"/>
<dbReference type="PANTHER" id="PTHR15892">
    <property type="entry name" value="MITOCHONDRIAL RIBOSOMAL PROTEIN L30"/>
    <property type="match status" value="1"/>
</dbReference>
<keyword evidence="4" id="KW-0687">Ribonucleoprotein</keyword>
<organism evidence="7 8">
    <name type="scientific">Bdellovibrio bacteriovorus</name>
    <dbReference type="NCBI Taxonomy" id="959"/>
    <lineage>
        <taxon>Bacteria</taxon>
        <taxon>Pseudomonadati</taxon>
        <taxon>Bdellovibrionota</taxon>
        <taxon>Bdellovibrionia</taxon>
        <taxon>Bdellovibrionales</taxon>
        <taxon>Pseudobdellovibrionaceae</taxon>
        <taxon>Bdellovibrio</taxon>
    </lineage>
</organism>
<sequence>MAKMAKTFVVTLKRSTIKCTQDQKDAVRVLGLKKLHQTVEVKDSAAARGNIMKVQHLLDVEVKG</sequence>
<dbReference type="OrthoDB" id="5297260at2"/>
<dbReference type="GO" id="GO:0003735">
    <property type="term" value="F:structural constituent of ribosome"/>
    <property type="evidence" value="ECO:0007669"/>
    <property type="project" value="InterPro"/>
</dbReference>
<protein>
    <recommendedName>
        <fullName evidence="5">50S ribosomal protein L30</fullName>
    </recommendedName>
</protein>
<feature type="domain" description="Large ribosomal subunit protein uL30-like ferredoxin-like fold" evidence="6">
    <location>
        <begin position="9"/>
        <end position="57"/>
    </location>
</feature>
<evidence type="ECO:0000313" key="8">
    <source>
        <dbReference type="Proteomes" id="UP000197003"/>
    </source>
</evidence>
<evidence type="ECO:0000256" key="5">
    <source>
        <dbReference type="ARBA" id="ARBA00035492"/>
    </source>
</evidence>
<name>A0A1Z3N5Z4_BDEBC</name>
<comment type="subunit">
    <text evidence="2">Part of the 50S ribosomal subunit.</text>
</comment>
<evidence type="ECO:0000256" key="4">
    <source>
        <dbReference type="ARBA" id="ARBA00023274"/>
    </source>
</evidence>
<gene>
    <name evidence="7" type="ORF">B9G79_04485</name>
</gene>
<accession>A0A1Z3N5Z4</accession>
<dbReference type="InterPro" id="IPR036919">
    <property type="entry name" value="Ribo_uL30_ferredoxin-like_sf"/>
</dbReference>
<dbReference type="SUPFAM" id="SSF55129">
    <property type="entry name" value="Ribosomal protein L30p/L7e"/>
    <property type="match status" value="1"/>
</dbReference>
<dbReference type="HAMAP" id="MF_01371_B">
    <property type="entry name" value="Ribosomal_uL30_B"/>
    <property type="match status" value="1"/>
</dbReference>
<evidence type="ECO:0000256" key="1">
    <source>
        <dbReference type="ARBA" id="ARBA00007594"/>
    </source>
</evidence>